<comment type="caution">
    <text evidence="7">The sequence shown here is derived from an EMBL/GenBank/DDBJ whole genome shotgun (WGS) entry which is preliminary data.</text>
</comment>
<dbReference type="PROSITE" id="PS51007">
    <property type="entry name" value="CYTC"/>
    <property type="match status" value="1"/>
</dbReference>
<name>A6DPT9_9BACT</name>
<keyword evidence="2 4" id="KW-0479">Metal-binding</keyword>
<dbReference type="GO" id="GO:0046872">
    <property type="term" value="F:metal ion binding"/>
    <property type="evidence" value="ECO:0007669"/>
    <property type="project" value="UniProtKB-KW"/>
</dbReference>
<protein>
    <submittedName>
        <fullName evidence="7">Probable chromosome segregation protein</fullName>
    </submittedName>
</protein>
<dbReference type="RefSeq" id="WP_007279870.1">
    <property type="nucleotide sequence ID" value="NZ_ABCK01000017.1"/>
</dbReference>
<proteinExistence type="predicted"/>
<dbReference type="InterPro" id="IPR022655">
    <property type="entry name" value="DUF1553"/>
</dbReference>
<sequence length="774" mass="89407">MNKLFNHILITTSLCLSAYAEIDFNRDIRPIFNRSCTGCHGGVKKAGGLSLITKEEAYGKTEHGIGIVPGKAEESMLYKLITHEDPSRRMPFEKTPLTAEEITLIRDWINDGAQWDEHWSYMPIKNFTPPANSAKTDIDKFLKRKLDEKKLLINTEADKNTLIRRTFLDLIGMPPTEEEFLRFQQSSHKEMVDYLLASPKYGEKWTSMWLDLARYADTMGYEKDPHRNIHDYKSWLIKAFNKDLPYDQFITEQLAGDMLANPSNDQLIATAYHRNTQTNTEGGTSDEEFRTAAVMDRTVNTWEALMGTSFGCVQCHSHPYDPIDHNEYFEFMSFFNNTADNDQQNDFPTLLLQSQEQKELVAKLQPELNAMRQKEKELDNKIKSLEVEKATEKNDAATAAQKEKVDNQKDLLTQLKKELAELKKKSKQVQNRINHAKRNKVPIMKELDKPRETHVFIRGNWEDHGEKVSPGVPKIMNEFPKGAPKNRLGLSQWLTAPENPLVSRVAVNRIWEQLFGYGIVETLEDFGSQGKKPSHPELLDHLAYNFMDQHKWSIKSLIKEIVSTEAYKRSSHVNPQDLEKDPRNMYLARFPRVRLTPEQIRDQALRASGLLSEKMYGPSVMPYQPDGVWQTVYSGHKWQTPQNEDRYRRALYTYWKRTSPYPAMETFDMTPRENCTTRRIRTNTPLQALVTLNDPAFMEMATELGKKMGAQQGDFSAKINKGFHLLLVRQATKQEIEILQEIFTETKKSGKKDHECWAVIGNIMLNLDETVNKI</sequence>
<keyword evidence="5" id="KW-0175">Coiled coil</keyword>
<keyword evidence="1 4" id="KW-0349">Heme</keyword>
<dbReference type="InterPro" id="IPR009056">
    <property type="entry name" value="Cyt_c-like_dom"/>
</dbReference>
<evidence type="ECO:0000256" key="2">
    <source>
        <dbReference type="ARBA" id="ARBA00022723"/>
    </source>
</evidence>
<gene>
    <name evidence="7" type="ORF">LNTAR_19972</name>
</gene>
<keyword evidence="8" id="KW-1185">Reference proteome</keyword>
<evidence type="ECO:0000256" key="4">
    <source>
        <dbReference type="PROSITE-ProRule" id="PRU00433"/>
    </source>
</evidence>
<dbReference type="STRING" id="313628.LNTAR_19972"/>
<dbReference type="GO" id="GO:0020037">
    <property type="term" value="F:heme binding"/>
    <property type="evidence" value="ECO:0007669"/>
    <property type="project" value="InterPro"/>
</dbReference>
<feature type="domain" description="Cytochrome c" evidence="6">
    <location>
        <begin position="23"/>
        <end position="113"/>
    </location>
</feature>
<dbReference type="PANTHER" id="PTHR35889">
    <property type="entry name" value="CYCLOINULO-OLIGOSACCHARIDE FRUCTANOTRANSFERASE-RELATED"/>
    <property type="match status" value="1"/>
</dbReference>
<dbReference type="InterPro" id="IPR011429">
    <property type="entry name" value="Cyt_c_Planctomycete-type"/>
</dbReference>
<dbReference type="Pfam" id="PF07587">
    <property type="entry name" value="PSD1"/>
    <property type="match status" value="1"/>
</dbReference>
<evidence type="ECO:0000259" key="6">
    <source>
        <dbReference type="PROSITE" id="PS51007"/>
    </source>
</evidence>
<dbReference type="Proteomes" id="UP000004947">
    <property type="component" value="Unassembled WGS sequence"/>
</dbReference>
<dbReference type="Pfam" id="PF07635">
    <property type="entry name" value="PSCyt1"/>
    <property type="match status" value="1"/>
</dbReference>
<dbReference type="EMBL" id="ABCK01000017">
    <property type="protein sequence ID" value="EDM26384.1"/>
    <property type="molecule type" value="Genomic_DNA"/>
</dbReference>
<dbReference type="InterPro" id="IPR011444">
    <property type="entry name" value="DUF1549"/>
</dbReference>
<feature type="coiled-coil region" evidence="5">
    <location>
        <begin position="368"/>
        <end position="439"/>
    </location>
</feature>
<dbReference type="eggNOG" id="COG2010">
    <property type="taxonomic scope" value="Bacteria"/>
</dbReference>
<evidence type="ECO:0000256" key="5">
    <source>
        <dbReference type="SAM" id="Coils"/>
    </source>
</evidence>
<dbReference type="AlphaFoldDB" id="A6DPT9"/>
<organism evidence="7 8">
    <name type="scientific">Lentisphaera araneosa HTCC2155</name>
    <dbReference type="NCBI Taxonomy" id="313628"/>
    <lineage>
        <taxon>Bacteria</taxon>
        <taxon>Pseudomonadati</taxon>
        <taxon>Lentisphaerota</taxon>
        <taxon>Lentisphaeria</taxon>
        <taxon>Lentisphaerales</taxon>
        <taxon>Lentisphaeraceae</taxon>
        <taxon>Lentisphaera</taxon>
    </lineage>
</organism>
<reference evidence="7 8" key="1">
    <citation type="journal article" date="2010" name="J. Bacteriol.">
        <title>Genome sequence of Lentisphaera araneosa HTCC2155T, the type species of the order Lentisphaerales in the phylum Lentisphaerae.</title>
        <authorList>
            <person name="Thrash J.C."/>
            <person name="Cho J.C."/>
            <person name="Vergin K.L."/>
            <person name="Morris R.M."/>
            <person name="Giovannoni S.J."/>
        </authorList>
    </citation>
    <scope>NUCLEOTIDE SEQUENCE [LARGE SCALE GENOMIC DNA]</scope>
    <source>
        <strain evidence="7 8">HTCC2155</strain>
    </source>
</reference>
<dbReference type="PANTHER" id="PTHR35889:SF3">
    <property type="entry name" value="F-BOX DOMAIN-CONTAINING PROTEIN"/>
    <property type="match status" value="1"/>
</dbReference>
<evidence type="ECO:0000256" key="1">
    <source>
        <dbReference type="ARBA" id="ARBA00022617"/>
    </source>
</evidence>
<keyword evidence="3 4" id="KW-0408">Iron</keyword>
<evidence type="ECO:0000313" key="7">
    <source>
        <dbReference type="EMBL" id="EDM26384.1"/>
    </source>
</evidence>
<dbReference type="SUPFAM" id="SSF46626">
    <property type="entry name" value="Cytochrome c"/>
    <property type="match status" value="1"/>
</dbReference>
<dbReference type="InterPro" id="IPR036909">
    <property type="entry name" value="Cyt_c-like_dom_sf"/>
</dbReference>
<dbReference type="Pfam" id="PF07583">
    <property type="entry name" value="PSCyt2"/>
    <property type="match status" value="1"/>
</dbReference>
<evidence type="ECO:0000256" key="3">
    <source>
        <dbReference type="ARBA" id="ARBA00023004"/>
    </source>
</evidence>
<dbReference type="GO" id="GO:0009055">
    <property type="term" value="F:electron transfer activity"/>
    <property type="evidence" value="ECO:0007669"/>
    <property type="project" value="InterPro"/>
</dbReference>
<accession>A6DPT9</accession>
<evidence type="ECO:0000313" key="8">
    <source>
        <dbReference type="Proteomes" id="UP000004947"/>
    </source>
</evidence>
<dbReference type="OrthoDB" id="1450284at2"/>